<evidence type="ECO:0008006" key="3">
    <source>
        <dbReference type="Google" id="ProtNLM"/>
    </source>
</evidence>
<accession>A0A9P6JWN2</accession>
<reference evidence="1" key="1">
    <citation type="submission" date="2020-11" db="EMBL/GenBank/DDBJ databases">
        <authorList>
            <consortium name="DOE Joint Genome Institute"/>
            <person name="Ahrendt S."/>
            <person name="Riley R."/>
            <person name="Andreopoulos W."/>
            <person name="Labutti K."/>
            <person name="Pangilinan J."/>
            <person name="Ruiz-Duenas F.J."/>
            <person name="Barrasa J.M."/>
            <person name="Sanchez-Garcia M."/>
            <person name="Camarero S."/>
            <person name="Miyauchi S."/>
            <person name="Serrano A."/>
            <person name="Linde D."/>
            <person name="Babiker R."/>
            <person name="Drula E."/>
            <person name="Ayuso-Fernandez I."/>
            <person name="Pacheco R."/>
            <person name="Padilla G."/>
            <person name="Ferreira P."/>
            <person name="Barriuso J."/>
            <person name="Kellner H."/>
            <person name="Castanera R."/>
            <person name="Alfaro M."/>
            <person name="Ramirez L."/>
            <person name="Pisabarro A.G."/>
            <person name="Kuo A."/>
            <person name="Tritt A."/>
            <person name="Lipzen A."/>
            <person name="He G."/>
            <person name="Yan M."/>
            <person name="Ng V."/>
            <person name="Cullen D."/>
            <person name="Martin F."/>
            <person name="Rosso M.-N."/>
            <person name="Henrissat B."/>
            <person name="Hibbett D."/>
            <person name="Martinez A.T."/>
            <person name="Grigoriev I.V."/>
        </authorList>
    </citation>
    <scope>NUCLEOTIDE SEQUENCE</scope>
    <source>
        <strain evidence="1">CBS 506.95</strain>
    </source>
</reference>
<dbReference type="OrthoDB" id="1600564at2759"/>
<organism evidence="1 2">
    <name type="scientific">Crepidotus variabilis</name>
    <dbReference type="NCBI Taxonomy" id="179855"/>
    <lineage>
        <taxon>Eukaryota</taxon>
        <taxon>Fungi</taxon>
        <taxon>Dikarya</taxon>
        <taxon>Basidiomycota</taxon>
        <taxon>Agaricomycotina</taxon>
        <taxon>Agaricomycetes</taxon>
        <taxon>Agaricomycetidae</taxon>
        <taxon>Agaricales</taxon>
        <taxon>Agaricineae</taxon>
        <taxon>Crepidotaceae</taxon>
        <taxon>Crepidotus</taxon>
    </lineage>
</organism>
<dbReference type="Proteomes" id="UP000807306">
    <property type="component" value="Unassembled WGS sequence"/>
</dbReference>
<protein>
    <recommendedName>
        <fullName evidence="3">Carbohydrate esterase family 16 protein</fullName>
    </recommendedName>
</protein>
<evidence type="ECO:0000313" key="2">
    <source>
        <dbReference type="Proteomes" id="UP000807306"/>
    </source>
</evidence>
<dbReference type="InterPro" id="IPR036514">
    <property type="entry name" value="SGNH_hydro_sf"/>
</dbReference>
<dbReference type="Gene3D" id="3.40.50.1110">
    <property type="entry name" value="SGNH hydrolase"/>
    <property type="match status" value="1"/>
</dbReference>
<proteinExistence type="predicted"/>
<evidence type="ECO:0000313" key="1">
    <source>
        <dbReference type="EMBL" id="KAF9535279.1"/>
    </source>
</evidence>
<dbReference type="GO" id="GO:0016788">
    <property type="term" value="F:hydrolase activity, acting on ester bonds"/>
    <property type="evidence" value="ECO:0007669"/>
    <property type="project" value="InterPro"/>
</dbReference>
<dbReference type="Pfam" id="PF00657">
    <property type="entry name" value="Lipase_GDSL"/>
    <property type="match status" value="1"/>
</dbReference>
<dbReference type="AlphaFoldDB" id="A0A9P6JWN2"/>
<sequence length="291" mass="32690">MSKIIQLGPSWKGFPVIRKLVVFGDSYSSVEDLYSSTVPDARAPLGVPFPGFTWNEVGHPNWIGHLITKYCPKPRYVPPETAEDVDDQPELQEMIKDWQDSPLLVYDYAKGGESVFGVKRQIEQLFKQGMGTQPNWAKWTPEETLFVIWVGTNDCCGILPDNLKGIFGQYFTTLHSAGAKNFLIIDVPAVHRIPGGRQSMMSSKNSFGRLIYRILDFVSSHNDVTALLFSSLTAFNLILDDLASHGMNADDERKQGGSVWMDHIHPTSQFHERIAQKVAEYLDGVPPFILM</sequence>
<keyword evidence="2" id="KW-1185">Reference proteome</keyword>
<name>A0A9P6JWN2_9AGAR</name>
<dbReference type="EMBL" id="MU157824">
    <property type="protein sequence ID" value="KAF9535279.1"/>
    <property type="molecule type" value="Genomic_DNA"/>
</dbReference>
<gene>
    <name evidence="1" type="ORF">CPB83DRAFT_801500</name>
</gene>
<comment type="caution">
    <text evidence="1">The sequence shown here is derived from an EMBL/GenBank/DDBJ whole genome shotgun (WGS) entry which is preliminary data.</text>
</comment>
<dbReference type="SUPFAM" id="SSF52266">
    <property type="entry name" value="SGNH hydrolase"/>
    <property type="match status" value="1"/>
</dbReference>
<dbReference type="InterPro" id="IPR001087">
    <property type="entry name" value="GDSL"/>
</dbReference>